<evidence type="ECO:0000313" key="6">
    <source>
        <dbReference type="EMBL" id="ORC15396.1"/>
    </source>
</evidence>
<dbReference type="InterPro" id="IPR018090">
    <property type="entry name" value="Pyrmidine_PPas_bac/euk"/>
</dbReference>
<dbReference type="PIRSF" id="PIRSF000478">
    <property type="entry name" value="TP_PyNP"/>
    <property type="match status" value="1"/>
</dbReference>
<dbReference type="InterPro" id="IPR013102">
    <property type="entry name" value="PYNP_C"/>
</dbReference>
<evidence type="ECO:0000256" key="2">
    <source>
        <dbReference type="ARBA" id="ARBA00011738"/>
    </source>
</evidence>
<keyword evidence="4" id="KW-0808">Transferase</keyword>
<dbReference type="EMBL" id="LXWF01000043">
    <property type="protein sequence ID" value="ORC15396.1"/>
    <property type="molecule type" value="Genomic_DNA"/>
</dbReference>
<dbReference type="Gene3D" id="1.20.970.10">
    <property type="entry name" value="Transferase, Pyrimidine Nucleoside Phosphorylase, Chain C"/>
    <property type="match status" value="1"/>
</dbReference>
<dbReference type="SUPFAM" id="SSF54680">
    <property type="entry name" value="Pyrimidine nucleoside phosphorylase C-terminal domain"/>
    <property type="match status" value="1"/>
</dbReference>
<keyword evidence="3" id="KW-0328">Glycosyltransferase</keyword>
<dbReference type="AlphaFoldDB" id="A0A1Y1RMZ1"/>
<gene>
    <name evidence="6" type="ORF">A7979_06520</name>
</gene>
<dbReference type="InterPro" id="IPR000312">
    <property type="entry name" value="Glycosyl_Trfase_fam3"/>
</dbReference>
<dbReference type="GO" id="GO:0005829">
    <property type="term" value="C:cytosol"/>
    <property type="evidence" value="ECO:0007669"/>
    <property type="project" value="TreeGrafter"/>
</dbReference>
<dbReference type="Pfam" id="PF02885">
    <property type="entry name" value="Glycos_trans_3N"/>
    <property type="match status" value="1"/>
</dbReference>
<dbReference type="NCBIfam" id="NF004490">
    <property type="entry name" value="PRK05820.1"/>
    <property type="match status" value="1"/>
</dbReference>
<protein>
    <submittedName>
        <fullName evidence="6">Thymidine phosphorylase</fullName>
    </submittedName>
</protein>
<dbReference type="GO" id="GO:0006206">
    <property type="term" value="P:pyrimidine nucleobase metabolic process"/>
    <property type="evidence" value="ECO:0007669"/>
    <property type="project" value="InterPro"/>
</dbReference>
<dbReference type="Gene3D" id="3.90.1170.30">
    <property type="entry name" value="Pyrimidine nucleoside phosphorylase-like, C-terminal domain"/>
    <property type="match status" value="1"/>
</dbReference>
<dbReference type="PANTHER" id="PTHR10515:SF0">
    <property type="entry name" value="THYMIDINE PHOSPHORYLASE"/>
    <property type="match status" value="1"/>
</dbReference>
<comment type="similarity">
    <text evidence="1">Belongs to the thymidine/pyrimidine-nucleoside phosphorylase family.</text>
</comment>
<reference evidence="6 7" key="1">
    <citation type="submission" date="2016-05" db="EMBL/GenBank/DDBJ databases">
        <title>Draft genome sequence of a porcine commensal Rothia nasimurium.</title>
        <authorList>
            <person name="Gaiser R.A."/>
            <person name="Van Baarlen P."/>
            <person name="Wells J.M."/>
        </authorList>
    </citation>
    <scope>NUCLEOTIDE SEQUENCE [LARGE SCALE GENOMIC DNA]</scope>
    <source>
        <strain evidence="6 7">PT-32</strain>
    </source>
</reference>
<dbReference type="InterPro" id="IPR036566">
    <property type="entry name" value="PYNP-like_C_sf"/>
</dbReference>
<keyword evidence="7" id="KW-1185">Reference proteome</keyword>
<dbReference type="SUPFAM" id="SSF52418">
    <property type="entry name" value="Nucleoside phosphorylase/phosphoribosyltransferase catalytic domain"/>
    <property type="match status" value="1"/>
</dbReference>
<name>A0A1Y1RMZ1_9MICC</name>
<dbReference type="NCBIfam" id="TIGR02644">
    <property type="entry name" value="Y_phosphoryl"/>
    <property type="match status" value="1"/>
</dbReference>
<dbReference type="InterPro" id="IPR000053">
    <property type="entry name" value="Thymidine/pyrmidine_PPase"/>
</dbReference>
<feature type="domain" description="Pyrimidine nucleoside phosphorylase C-terminal" evidence="5">
    <location>
        <begin position="343"/>
        <end position="417"/>
    </location>
</feature>
<dbReference type="Proteomes" id="UP000192359">
    <property type="component" value="Unassembled WGS sequence"/>
</dbReference>
<dbReference type="FunFam" id="3.40.1030.10:FF:000003">
    <property type="entry name" value="Pyrimidine-nucleoside phosphorylase"/>
    <property type="match status" value="1"/>
</dbReference>
<comment type="caution">
    <text evidence="6">The sequence shown here is derived from an EMBL/GenBank/DDBJ whole genome shotgun (WGS) entry which is preliminary data.</text>
</comment>
<proteinExistence type="inferred from homology"/>
<dbReference type="InterPro" id="IPR035902">
    <property type="entry name" value="Nuc_phospho_transferase"/>
</dbReference>
<evidence type="ECO:0000256" key="3">
    <source>
        <dbReference type="ARBA" id="ARBA00022676"/>
    </source>
</evidence>
<dbReference type="InterPro" id="IPR017459">
    <property type="entry name" value="Glycosyl_Trfase_fam3_N_dom"/>
</dbReference>
<dbReference type="Gene3D" id="3.40.1030.10">
    <property type="entry name" value="Nucleoside phosphorylase/phosphoribosyltransferase catalytic domain"/>
    <property type="match status" value="1"/>
</dbReference>
<dbReference type="SMART" id="SM00941">
    <property type="entry name" value="PYNP_C"/>
    <property type="match status" value="1"/>
</dbReference>
<dbReference type="OrthoDB" id="9763887at2"/>
<dbReference type="GO" id="GO:0009032">
    <property type="term" value="F:thymidine phosphorylase activity"/>
    <property type="evidence" value="ECO:0007669"/>
    <property type="project" value="TreeGrafter"/>
</dbReference>
<evidence type="ECO:0000313" key="7">
    <source>
        <dbReference type="Proteomes" id="UP000192359"/>
    </source>
</evidence>
<dbReference type="GO" id="GO:0006213">
    <property type="term" value="P:pyrimidine nucleoside metabolic process"/>
    <property type="evidence" value="ECO:0007669"/>
    <property type="project" value="InterPro"/>
</dbReference>
<dbReference type="SUPFAM" id="SSF47648">
    <property type="entry name" value="Nucleoside phosphorylase/phosphoribosyltransferase N-terminal domain"/>
    <property type="match status" value="1"/>
</dbReference>
<dbReference type="Pfam" id="PF07831">
    <property type="entry name" value="PYNP_C"/>
    <property type="match status" value="1"/>
</dbReference>
<dbReference type="PROSITE" id="PS00647">
    <property type="entry name" value="THYMID_PHOSPHORYLASE"/>
    <property type="match status" value="1"/>
</dbReference>
<dbReference type="GO" id="GO:0004645">
    <property type="term" value="F:1,4-alpha-oligoglucan phosphorylase activity"/>
    <property type="evidence" value="ECO:0007669"/>
    <property type="project" value="InterPro"/>
</dbReference>
<evidence type="ECO:0000256" key="1">
    <source>
        <dbReference type="ARBA" id="ARBA00006915"/>
    </source>
</evidence>
<organism evidence="6 7">
    <name type="scientific">Rothia nasimurium</name>
    <dbReference type="NCBI Taxonomy" id="85336"/>
    <lineage>
        <taxon>Bacteria</taxon>
        <taxon>Bacillati</taxon>
        <taxon>Actinomycetota</taxon>
        <taxon>Actinomycetes</taxon>
        <taxon>Micrococcales</taxon>
        <taxon>Micrococcaceae</taxon>
        <taxon>Rothia</taxon>
    </lineage>
</organism>
<dbReference type="InterPro" id="IPR017872">
    <property type="entry name" value="Pyrmidine_PPase_CS"/>
</dbReference>
<comment type="subunit">
    <text evidence="2">Homodimer.</text>
</comment>
<evidence type="ECO:0000259" key="5">
    <source>
        <dbReference type="SMART" id="SM00941"/>
    </source>
</evidence>
<dbReference type="PANTHER" id="PTHR10515">
    <property type="entry name" value="THYMIDINE PHOSPHORYLASE"/>
    <property type="match status" value="1"/>
</dbReference>
<accession>A0A1Y1RMZ1</accession>
<dbReference type="InterPro" id="IPR036320">
    <property type="entry name" value="Glycosyl_Trfase_fam3_N_dom_sf"/>
</dbReference>
<sequence length="432" mass="45022">MSTEAFDAVDIIRAKRDGETLTDNQIDWVIDAYTRGVVADEQMSALAMAIFLQGMGRKEIARWTDAMIRSGERMDFSSIIGTGKKLATADKHSTGGVGDKITLPLAPLVAVYGVAVPQLSGRGLGHTGGTLDKLEAIPGWQANISNDKTLQILGSVGAVISAAGSGLAPADKKLYALRDTTATVEAIPLIASSIMSKKIAEGTGSLVLDVKVGSGAFMKDVDRARELAQVMVELGEGAGVKTSALLTNMDTPLGLAVGNANEVAESVEVLAGGGPSDVVELTVELARVMLANSGVEADPAEALADGRAMDRWRQMILAQGGDPDAPLPQPAETHTLVADASGILTRLDALAVGMASWRLGAGRARKEDAVQLAAGVQIHAKPGDTVTDGQPLLTLMTDTPERFDRALESLKGAWTIGGDYHPTDLILGRINA</sequence>
<dbReference type="Pfam" id="PF00591">
    <property type="entry name" value="Glycos_transf_3"/>
    <property type="match status" value="1"/>
</dbReference>
<dbReference type="RefSeq" id="WP_083093167.1">
    <property type="nucleotide sequence ID" value="NZ_LXWF01000043.1"/>
</dbReference>
<evidence type="ECO:0000256" key="4">
    <source>
        <dbReference type="ARBA" id="ARBA00022679"/>
    </source>
</evidence>
<dbReference type="FunFam" id="1.20.970.10:FF:000004">
    <property type="entry name" value="Thymidine phosphorylase"/>
    <property type="match status" value="1"/>
</dbReference>